<dbReference type="AlphaFoldDB" id="A0A0L6VNG4"/>
<keyword evidence="4" id="KW-1185">Reference proteome</keyword>
<keyword evidence="2" id="KW-1133">Transmembrane helix</keyword>
<evidence type="ECO:0000313" key="4">
    <source>
        <dbReference type="Proteomes" id="UP000037035"/>
    </source>
</evidence>
<accession>A0A0L6VNG4</accession>
<keyword evidence="2" id="KW-0472">Membrane</keyword>
<evidence type="ECO:0000313" key="3">
    <source>
        <dbReference type="EMBL" id="KNZ62127.1"/>
    </source>
</evidence>
<protein>
    <submittedName>
        <fullName evidence="3">Uncharacterized protein</fullName>
    </submittedName>
</protein>
<feature type="region of interest" description="Disordered" evidence="1">
    <location>
        <begin position="115"/>
        <end position="141"/>
    </location>
</feature>
<dbReference type="Proteomes" id="UP000037035">
    <property type="component" value="Unassembled WGS sequence"/>
</dbReference>
<comment type="caution">
    <text evidence="3">The sequence shown here is derived from an EMBL/GenBank/DDBJ whole genome shotgun (WGS) entry which is preliminary data.</text>
</comment>
<dbReference type="EMBL" id="LAVV01003444">
    <property type="protein sequence ID" value="KNZ62127.1"/>
    <property type="molecule type" value="Genomic_DNA"/>
</dbReference>
<dbReference type="VEuPathDB" id="FungiDB:VP01_130g5"/>
<name>A0A0L6VNG4_9BASI</name>
<feature type="transmembrane region" description="Helical" evidence="2">
    <location>
        <begin position="78"/>
        <end position="99"/>
    </location>
</feature>
<feature type="transmembrane region" description="Helical" evidence="2">
    <location>
        <begin position="299"/>
        <end position="318"/>
    </location>
</feature>
<evidence type="ECO:0000256" key="2">
    <source>
        <dbReference type="SAM" id="Phobius"/>
    </source>
</evidence>
<gene>
    <name evidence="3" type="ORF">VP01_130g5</name>
</gene>
<reference evidence="3 4" key="1">
    <citation type="submission" date="2015-08" db="EMBL/GenBank/DDBJ databases">
        <title>Next Generation Sequencing and Analysis of the Genome of Puccinia sorghi L Schw, the Causal Agent of Maize Common Rust.</title>
        <authorList>
            <person name="Rochi L."/>
            <person name="Burguener G."/>
            <person name="Darino M."/>
            <person name="Turjanski A."/>
            <person name="Kreff E."/>
            <person name="Dieguez M.J."/>
            <person name="Sacco F."/>
        </authorList>
    </citation>
    <scope>NUCLEOTIDE SEQUENCE [LARGE SCALE GENOMIC DNA]</scope>
    <source>
        <strain evidence="3 4">RO10H11247</strain>
    </source>
</reference>
<keyword evidence="2" id="KW-0812">Transmembrane</keyword>
<proteinExistence type="predicted"/>
<feature type="compositionally biased region" description="Basic and acidic residues" evidence="1">
    <location>
        <begin position="119"/>
        <end position="141"/>
    </location>
</feature>
<evidence type="ECO:0000256" key="1">
    <source>
        <dbReference type="SAM" id="MobiDB-lite"/>
    </source>
</evidence>
<organism evidence="3 4">
    <name type="scientific">Puccinia sorghi</name>
    <dbReference type="NCBI Taxonomy" id="27349"/>
    <lineage>
        <taxon>Eukaryota</taxon>
        <taxon>Fungi</taxon>
        <taxon>Dikarya</taxon>
        <taxon>Basidiomycota</taxon>
        <taxon>Pucciniomycotina</taxon>
        <taxon>Pucciniomycetes</taxon>
        <taxon>Pucciniales</taxon>
        <taxon>Pucciniaceae</taxon>
        <taxon>Puccinia</taxon>
    </lineage>
</organism>
<sequence length="336" mass="38092">MSVASNRHTDTHVDMQKLPESFCCHSDLSPRVIQPSFDAQSLYRLHSDFAKTFTHANRWSLDDSLAGACCNKLKKSCFLHHTFFTLILFFIILAVYFSYHSSTIALPKFSLSTHATSNTDKDESTPDKKSYGNNNHEKKVDPSGETIPLNLEIIHLDLTLVIFVLDEFFLLCQNIFLHLQFDFIFFNLQSILRDLIIFLKYGVTIGDSLDSILRYDGKNGECSGYFFPHQHFSISGATGLLKATPLQRFVGTKPLTAKTKFFSEPTFESSGSVKSDDSTCELIAEESGWYRKKKQNTPFLELSMVTVMSLAIAINVGISTLPLRTYLFFFFLTLTE</sequence>